<evidence type="ECO:0000256" key="1">
    <source>
        <dbReference type="SAM" id="Phobius"/>
    </source>
</evidence>
<sequence length="324" mass="37705">MLHVILLILKIVGIILASAAGLVVLAALAILLVPLRYQAKGKAVEKDAAVSARLCWLFRILTVRADFVRQKLVLRVKILGITFYDSSRPPKQKKSRKRERYPEETPVLAAVESPEADTAAQEEQMENRCEEAVLSDFPIAEQKEKRRKKPGFFRWLYWKARKAVQKIKKWYDKIKTFLQSLLEKGKSWKERICAWAETGRRVKELLNSDRFRRAWRKLKTEIMRLWKHIRPRKLDIRAHIGLDDPELMGKITAAAGMLYPLYTDHVVLLPEFEQQVMEVEFSLKGRIRTGTLLLAALRLFFDKDIKDMIRDFRKATEEVSYGKG</sequence>
<feature type="transmembrane region" description="Helical" evidence="1">
    <location>
        <begin position="6"/>
        <end position="33"/>
    </location>
</feature>
<comment type="caution">
    <text evidence="2">The sequence shown here is derived from an EMBL/GenBank/DDBJ whole genome shotgun (WGS) entry which is preliminary data.</text>
</comment>
<proteinExistence type="predicted"/>
<dbReference type="RefSeq" id="WP_130435883.1">
    <property type="nucleotide sequence ID" value="NZ_SGXF01000006.1"/>
</dbReference>
<keyword evidence="1" id="KW-1133">Transmembrane helix</keyword>
<keyword evidence="1" id="KW-0472">Membrane</keyword>
<gene>
    <name evidence="2" type="ORF">EV209_2623</name>
</gene>
<dbReference type="Proteomes" id="UP000292927">
    <property type="component" value="Unassembled WGS sequence"/>
</dbReference>
<name>A0A4Q7P0K4_9FIRM</name>
<reference evidence="2 3" key="1">
    <citation type="submission" date="2019-02" db="EMBL/GenBank/DDBJ databases">
        <title>Genomic Encyclopedia of Type Strains, Phase IV (KMG-IV): sequencing the most valuable type-strain genomes for metagenomic binning, comparative biology and taxonomic classification.</title>
        <authorList>
            <person name="Goeker M."/>
        </authorList>
    </citation>
    <scope>NUCLEOTIDE SEQUENCE [LARGE SCALE GENOMIC DNA]</scope>
    <source>
        <strain evidence="2 3">DSM 29486</strain>
    </source>
</reference>
<dbReference type="EMBL" id="SGXF01000006">
    <property type="protein sequence ID" value="RZS92880.1"/>
    <property type="molecule type" value="Genomic_DNA"/>
</dbReference>
<keyword evidence="3" id="KW-1185">Reference proteome</keyword>
<protein>
    <recommendedName>
        <fullName evidence="4">DUF2953 family protein</fullName>
    </recommendedName>
</protein>
<keyword evidence="1" id="KW-0812">Transmembrane</keyword>
<evidence type="ECO:0008006" key="4">
    <source>
        <dbReference type="Google" id="ProtNLM"/>
    </source>
</evidence>
<evidence type="ECO:0000313" key="2">
    <source>
        <dbReference type="EMBL" id="RZS92880.1"/>
    </source>
</evidence>
<dbReference type="OrthoDB" id="2087351at2"/>
<organism evidence="2 3">
    <name type="scientific">Cuneatibacter caecimuris</name>
    <dbReference type="NCBI Taxonomy" id="1796618"/>
    <lineage>
        <taxon>Bacteria</taxon>
        <taxon>Bacillati</taxon>
        <taxon>Bacillota</taxon>
        <taxon>Clostridia</taxon>
        <taxon>Lachnospirales</taxon>
        <taxon>Lachnospiraceae</taxon>
        <taxon>Cuneatibacter</taxon>
    </lineage>
</organism>
<evidence type="ECO:0000313" key="3">
    <source>
        <dbReference type="Proteomes" id="UP000292927"/>
    </source>
</evidence>
<accession>A0A4Q7P0K4</accession>
<dbReference type="AlphaFoldDB" id="A0A4Q7P0K4"/>